<feature type="binding site" evidence="8">
    <location>
        <position position="300"/>
    </location>
    <ligand>
        <name>Zn(2+)</name>
        <dbReference type="ChEBI" id="CHEBI:29105"/>
        <label>2</label>
    </ligand>
</feature>
<dbReference type="PRINTS" id="PR00113">
    <property type="entry name" value="ALKPHPHTASE"/>
</dbReference>
<dbReference type="InterPro" id="IPR018299">
    <property type="entry name" value="Alkaline_phosphatase_AS"/>
</dbReference>
<dbReference type="InterPro" id="IPR017850">
    <property type="entry name" value="Alkaline_phosphatase_core_sf"/>
</dbReference>
<keyword evidence="6 8" id="KW-0460">Magnesium</keyword>
<keyword evidence="3 8" id="KW-0479">Metal-binding</keyword>
<dbReference type="RefSeq" id="WP_146683001.1">
    <property type="nucleotide sequence ID" value="NZ_CP019646.1"/>
</dbReference>
<evidence type="ECO:0000313" key="11">
    <source>
        <dbReference type="EMBL" id="AQQ70762.1"/>
    </source>
</evidence>
<dbReference type="KEGG" id="pbas:SMSP2_01123"/>
<dbReference type="CDD" id="cd16012">
    <property type="entry name" value="ALP"/>
    <property type="match status" value="1"/>
</dbReference>
<reference evidence="12" key="1">
    <citation type="submission" date="2017-02" db="EMBL/GenBank/DDBJ databases">
        <title>Comparative genomics and description of representatives of a novel lineage of planctomycetes thriving in anoxic sediments.</title>
        <authorList>
            <person name="Spring S."/>
            <person name="Bunk B."/>
            <person name="Sproer C."/>
        </authorList>
    </citation>
    <scope>NUCLEOTIDE SEQUENCE [LARGE SCALE GENOMIC DNA]</scope>
    <source>
        <strain evidence="12">SM-Chi-D1</strain>
    </source>
</reference>
<dbReference type="Pfam" id="PF00245">
    <property type="entry name" value="Alk_phosphatase"/>
    <property type="match status" value="2"/>
</dbReference>
<evidence type="ECO:0000313" key="12">
    <source>
        <dbReference type="Proteomes" id="UP000188181"/>
    </source>
</evidence>
<dbReference type="PANTHER" id="PTHR11596:SF5">
    <property type="entry name" value="ALKALINE PHOSPHATASE"/>
    <property type="match status" value="1"/>
</dbReference>
<dbReference type="SMART" id="SM00098">
    <property type="entry name" value="alkPPc"/>
    <property type="match status" value="1"/>
</dbReference>
<dbReference type="STRING" id="1851148.SMSP2_01123"/>
<evidence type="ECO:0000256" key="3">
    <source>
        <dbReference type="ARBA" id="ARBA00022723"/>
    </source>
</evidence>
<dbReference type="InterPro" id="IPR001952">
    <property type="entry name" value="Alkaline_phosphatase"/>
</dbReference>
<feature type="binding site" evidence="8">
    <location>
        <position position="71"/>
    </location>
    <ligand>
        <name>Zn(2+)</name>
        <dbReference type="ChEBI" id="CHEBI:29105"/>
        <label>2</label>
    </ligand>
</feature>
<feature type="binding site" evidence="8">
    <location>
        <position position="166"/>
    </location>
    <ligand>
        <name>Mg(2+)</name>
        <dbReference type="ChEBI" id="CHEBI:18420"/>
    </ligand>
</feature>
<keyword evidence="10" id="KW-0732">Signal</keyword>
<evidence type="ECO:0000256" key="6">
    <source>
        <dbReference type="ARBA" id="ARBA00022842"/>
    </source>
</evidence>
<evidence type="ECO:0000256" key="2">
    <source>
        <dbReference type="ARBA" id="ARBA00022553"/>
    </source>
</evidence>
<comment type="similarity">
    <text evidence="1 9">Belongs to the alkaline phosphatase family.</text>
</comment>
<feature type="signal peptide" evidence="10">
    <location>
        <begin position="1"/>
        <end position="20"/>
    </location>
</feature>
<gene>
    <name evidence="11" type="primary">phoB_2</name>
    <name evidence="11" type="ORF">SMSP2_01123</name>
</gene>
<feature type="binding site" evidence="8">
    <location>
        <position position="339"/>
    </location>
    <ligand>
        <name>Zn(2+)</name>
        <dbReference type="ChEBI" id="CHEBI:29105"/>
        <label>2</label>
    </ligand>
</feature>
<comment type="cofactor">
    <cofactor evidence="8">
        <name>Mg(2+)</name>
        <dbReference type="ChEBI" id="CHEBI:18420"/>
    </cofactor>
    <text evidence="8">Binds 1 Mg(2+) ion.</text>
</comment>
<keyword evidence="4 11" id="KW-0378">Hydrolase</keyword>
<dbReference type="EMBL" id="CP019646">
    <property type="protein sequence ID" value="AQQ70762.1"/>
    <property type="molecule type" value="Genomic_DNA"/>
</dbReference>
<feature type="binding site" evidence="8">
    <location>
        <position position="291"/>
    </location>
    <ligand>
        <name>Mg(2+)</name>
        <dbReference type="ChEBI" id="CHEBI:18420"/>
    </ligand>
</feature>
<keyword evidence="2" id="KW-0597">Phosphoprotein</keyword>
<feature type="binding site" evidence="8">
    <location>
        <position position="168"/>
    </location>
    <ligand>
        <name>Mg(2+)</name>
        <dbReference type="ChEBI" id="CHEBI:18420"/>
    </ligand>
</feature>
<proteinExistence type="inferred from homology"/>
<keyword evidence="5 8" id="KW-0862">Zinc</keyword>
<feature type="binding site" evidence="8">
    <location>
        <position position="338"/>
    </location>
    <ligand>
        <name>Zn(2+)</name>
        <dbReference type="ChEBI" id="CHEBI:29105"/>
        <label>2</label>
    </ligand>
</feature>
<feature type="active site" description="Phosphoserine intermediate" evidence="7">
    <location>
        <position position="115"/>
    </location>
</feature>
<dbReference type="EC" id="3.1.3.1" evidence="11"/>
<comment type="cofactor">
    <cofactor evidence="8">
        <name>Zn(2+)</name>
        <dbReference type="ChEBI" id="CHEBI:29105"/>
    </cofactor>
    <text evidence="8">Binds 2 Zn(2+) ions.</text>
</comment>
<evidence type="ECO:0000256" key="5">
    <source>
        <dbReference type="ARBA" id="ARBA00022833"/>
    </source>
</evidence>
<protein>
    <submittedName>
        <fullName evidence="11">Alkaline phosphatase 3</fullName>
        <ecNumber evidence="11">3.1.3.1</ecNumber>
    </submittedName>
</protein>
<evidence type="ECO:0000256" key="10">
    <source>
        <dbReference type="SAM" id="SignalP"/>
    </source>
</evidence>
<dbReference type="Proteomes" id="UP000188181">
    <property type="component" value="Chromosome"/>
</dbReference>
<dbReference type="PANTHER" id="PTHR11596">
    <property type="entry name" value="ALKALINE PHOSPHATASE"/>
    <property type="match status" value="1"/>
</dbReference>
<dbReference type="PROSITE" id="PS00123">
    <property type="entry name" value="ALKALINE_PHOSPHATASE"/>
    <property type="match status" value="1"/>
</dbReference>
<evidence type="ECO:0000256" key="7">
    <source>
        <dbReference type="PIRSR" id="PIRSR601952-1"/>
    </source>
</evidence>
<feature type="chain" id="PRO_5012343005" evidence="10">
    <location>
        <begin position="21"/>
        <end position="419"/>
    </location>
</feature>
<name>A0A1Q2MEU0_9BACT</name>
<evidence type="ECO:0000256" key="8">
    <source>
        <dbReference type="PIRSR" id="PIRSR601952-2"/>
    </source>
</evidence>
<feature type="binding site" evidence="8">
    <location>
        <position position="71"/>
    </location>
    <ligand>
        <name>Mg(2+)</name>
        <dbReference type="ChEBI" id="CHEBI:18420"/>
    </ligand>
</feature>
<evidence type="ECO:0000256" key="4">
    <source>
        <dbReference type="ARBA" id="ARBA00022801"/>
    </source>
</evidence>
<feature type="binding site" evidence="8">
    <location>
        <position position="296"/>
    </location>
    <ligand>
        <name>Zn(2+)</name>
        <dbReference type="ChEBI" id="CHEBI:29105"/>
        <label>2</label>
    </ligand>
</feature>
<dbReference type="OrthoDB" id="9794455at2"/>
<dbReference type="AlphaFoldDB" id="A0A1Q2MEU0"/>
<evidence type="ECO:0000256" key="1">
    <source>
        <dbReference type="ARBA" id="ARBA00005984"/>
    </source>
</evidence>
<evidence type="ECO:0000256" key="9">
    <source>
        <dbReference type="RuleBase" id="RU003946"/>
    </source>
</evidence>
<dbReference type="Gene3D" id="3.40.720.10">
    <property type="entry name" value="Alkaline Phosphatase, subunit A"/>
    <property type="match status" value="1"/>
</dbReference>
<accession>A0A1Q2MEU0</accession>
<dbReference type="GO" id="GO:0004035">
    <property type="term" value="F:alkaline phosphatase activity"/>
    <property type="evidence" value="ECO:0007669"/>
    <property type="project" value="UniProtKB-EC"/>
</dbReference>
<keyword evidence="12" id="KW-1185">Reference proteome</keyword>
<organism evidence="11 12">
    <name type="scientific">Limihaloglobus sulfuriphilus</name>
    <dbReference type="NCBI Taxonomy" id="1851148"/>
    <lineage>
        <taxon>Bacteria</taxon>
        <taxon>Pseudomonadati</taxon>
        <taxon>Planctomycetota</taxon>
        <taxon>Phycisphaerae</taxon>
        <taxon>Sedimentisphaerales</taxon>
        <taxon>Sedimentisphaeraceae</taxon>
        <taxon>Limihaloglobus</taxon>
    </lineage>
</organism>
<sequence length="419" mass="45804" precursor="true">MNTAFTKRLTALLLFCLVSAAFCQQDLNFNYRDEVKDVSDISFYQPSPTDTQYPVTTESEKVKNVILLIGDGMGLSQVRLAALKAGGTDIRLYMEKMPVTGILTTEPHGRFITDSAAAATAIACGIKTTNGTLGQDPDGLKYFSFAELHKIRGGRCGLVATSELTHATPAGFASHVESRGMERAIAVQMIENGFDVLFAGGKRYFLPKSDEKSNREDDRDLIKQALNSGYVFIEHRNQLRNLQPGTNKVLGLFSNHAMTTFAPEPTISEMARTAIKVLSNKNENGFFLMVEGSQIDWAGHANNVENIIKQTLEFDMAVKEALDFAVKDKNTLVLVTADHETGGLVVTGGSSSENLAVEWATKSHSASHVPLFAYGPQALNFTGVYHHTDLAAKIAEIMGIENFPRTMQKQPDKTELAAE</sequence>
<dbReference type="SUPFAM" id="SSF53649">
    <property type="entry name" value="Alkaline phosphatase-like"/>
    <property type="match status" value="1"/>
</dbReference>
<dbReference type="GO" id="GO:0046872">
    <property type="term" value="F:metal ion binding"/>
    <property type="evidence" value="ECO:0007669"/>
    <property type="project" value="UniProtKB-KW"/>
</dbReference>